<gene>
    <name evidence="2" type="ORF">M409DRAFT_70975</name>
</gene>
<keyword evidence="1" id="KW-0472">Membrane</keyword>
<dbReference type="OrthoDB" id="2956246at2759"/>
<keyword evidence="3" id="KW-1185">Reference proteome</keyword>
<keyword evidence="1" id="KW-1133">Transmembrane helix</keyword>
<feature type="transmembrane region" description="Helical" evidence="1">
    <location>
        <begin position="223"/>
        <end position="241"/>
    </location>
</feature>
<feature type="transmembrane region" description="Helical" evidence="1">
    <location>
        <begin position="145"/>
        <end position="165"/>
    </location>
</feature>
<accession>A0A6A6C1E6</accession>
<evidence type="ECO:0000313" key="2">
    <source>
        <dbReference type="EMBL" id="KAF2159536.1"/>
    </source>
</evidence>
<reference evidence="2" key="1">
    <citation type="journal article" date="2020" name="Stud. Mycol.">
        <title>101 Dothideomycetes genomes: a test case for predicting lifestyles and emergence of pathogens.</title>
        <authorList>
            <person name="Haridas S."/>
            <person name="Albert R."/>
            <person name="Binder M."/>
            <person name="Bloem J."/>
            <person name="Labutti K."/>
            <person name="Salamov A."/>
            <person name="Andreopoulos B."/>
            <person name="Baker S."/>
            <person name="Barry K."/>
            <person name="Bills G."/>
            <person name="Bluhm B."/>
            <person name="Cannon C."/>
            <person name="Castanera R."/>
            <person name="Culley D."/>
            <person name="Daum C."/>
            <person name="Ezra D."/>
            <person name="Gonzalez J."/>
            <person name="Henrissat B."/>
            <person name="Kuo A."/>
            <person name="Liang C."/>
            <person name="Lipzen A."/>
            <person name="Lutzoni F."/>
            <person name="Magnuson J."/>
            <person name="Mondo S."/>
            <person name="Nolan M."/>
            <person name="Ohm R."/>
            <person name="Pangilinan J."/>
            <person name="Park H.-J."/>
            <person name="Ramirez L."/>
            <person name="Alfaro M."/>
            <person name="Sun H."/>
            <person name="Tritt A."/>
            <person name="Yoshinaga Y."/>
            <person name="Zwiers L.-H."/>
            <person name="Turgeon B."/>
            <person name="Goodwin S."/>
            <person name="Spatafora J."/>
            <person name="Crous P."/>
            <person name="Grigoriev I."/>
        </authorList>
    </citation>
    <scope>NUCLEOTIDE SEQUENCE</scope>
    <source>
        <strain evidence="2">ATCC 36951</strain>
    </source>
</reference>
<dbReference type="AlphaFoldDB" id="A0A6A6C1E6"/>
<sequence length="330" mass="35665">MLEAIRTNLPLESLSNISSILGPIGLLALADLSTVPLRTTLTGTSSWLDIFILAPGLHRQATAPDLTKGEYPACAAMTTGYVFRVENPATVHYLQRVGKTGHVTTLFVTSSQETGARVSGSGLAYVSALLLSVSIPGIVVLVGDIVTTAVIGLLILSRLINVSIIRRRAQLGWFGALEPGVQSDLLVLLSQDRWFRIQGATDDVKAITSGAWLRDATFLQSSLVSFATLLVYISAAMSLNATPAGKLALLLLFTGNAALLGLTNESTKTLTMFNRTISIKHAPRPYDRRLDLTKELVQEFKRTDCFVAMGMIQPEKEKELQKSYKGAVMM</sequence>
<dbReference type="RefSeq" id="XP_033660425.1">
    <property type="nucleotide sequence ID" value="XM_033818991.1"/>
</dbReference>
<keyword evidence="1" id="KW-0812">Transmembrane</keyword>
<evidence type="ECO:0000313" key="3">
    <source>
        <dbReference type="Proteomes" id="UP000799537"/>
    </source>
</evidence>
<organism evidence="2 3">
    <name type="scientific">Zasmidium cellare ATCC 36951</name>
    <dbReference type="NCBI Taxonomy" id="1080233"/>
    <lineage>
        <taxon>Eukaryota</taxon>
        <taxon>Fungi</taxon>
        <taxon>Dikarya</taxon>
        <taxon>Ascomycota</taxon>
        <taxon>Pezizomycotina</taxon>
        <taxon>Dothideomycetes</taxon>
        <taxon>Dothideomycetidae</taxon>
        <taxon>Mycosphaerellales</taxon>
        <taxon>Mycosphaerellaceae</taxon>
        <taxon>Zasmidium</taxon>
    </lineage>
</organism>
<dbReference type="EMBL" id="ML993636">
    <property type="protein sequence ID" value="KAF2159536.1"/>
    <property type="molecule type" value="Genomic_DNA"/>
</dbReference>
<dbReference type="GeneID" id="54572263"/>
<evidence type="ECO:0000256" key="1">
    <source>
        <dbReference type="SAM" id="Phobius"/>
    </source>
</evidence>
<protein>
    <submittedName>
        <fullName evidence="2">Uncharacterized protein</fullName>
    </submittedName>
</protein>
<dbReference type="Proteomes" id="UP000799537">
    <property type="component" value="Unassembled WGS sequence"/>
</dbReference>
<name>A0A6A6C1E6_ZASCE</name>
<proteinExistence type="predicted"/>